<dbReference type="EMBL" id="ASJR01000001">
    <property type="protein sequence ID" value="ERP39360.1"/>
    <property type="molecule type" value="Genomic_DNA"/>
</dbReference>
<dbReference type="Pfam" id="PF00950">
    <property type="entry name" value="ABC-3"/>
    <property type="match status" value="1"/>
</dbReference>
<feature type="transmembrane region" description="Helical" evidence="7">
    <location>
        <begin position="12"/>
        <end position="31"/>
    </location>
</feature>
<name>U7D8U2_9BACT</name>
<evidence type="ECO:0000256" key="2">
    <source>
        <dbReference type="ARBA" id="ARBA00008034"/>
    </source>
</evidence>
<feature type="transmembrane region" description="Helical" evidence="7">
    <location>
        <begin position="130"/>
        <end position="149"/>
    </location>
</feature>
<dbReference type="Proteomes" id="UP000017148">
    <property type="component" value="Unassembled WGS sequence"/>
</dbReference>
<comment type="caution">
    <text evidence="8">The sequence shown here is derived from an EMBL/GenBank/DDBJ whole genome shotgun (WGS) entry which is preliminary data.</text>
</comment>
<evidence type="ECO:0000256" key="1">
    <source>
        <dbReference type="ARBA" id="ARBA00004141"/>
    </source>
</evidence>
<evidence type="ECO:0000256" key="4">
    <source>
        <dbReference type="ARBA" id="ARBA00022989"/>
    </source>
</evidence>
<evidence type="ECO:0000256" key="6">
    <source>
        <dbReference type="RuleBase" id="RU003943"/>
    </source>
</evidence>
<dbReference type="InterPro" id="IPR037294">
    <property type="entry name" value="ABC_BtuC-like"/>
</dbReference>
<reference evidence="8 9" key="1">
    <citation type="journal article" date="2013" name="Environ. Microbiol.">
        <title>Genome analysis of Chitinivibrio alkaliphilus gen. nov., sp. nov., a novel extremely haloalkaliphilic anaerobic chitinolytic bacterium from the candidate phylum Termite Group 3.</title>
        <authorList>
            <person name="Sorokin D.Y."/>
            <person name="Gumerov V.M."/>
            <person name="Rakitin A.L."/>
            <person name="Beletsky A.V."/>
            <person name="Damste J.S."/>
            <person name="Muyzer G."/>
            <person name="Mardanov A.V."/>
            <person name="Ravin N.V."/>
        </authorList>
    </citation>
    <scope>NUCLEOTIDE SEQUENCE [LARGE SCALE GENOMIC DNA]</scope>
    <source>
        <strain evidence="8 9">ACht1</strain>
    </source>
</reference>
<protein>
    <submittedName>
        <fullName evidence="8">Mn2+/Zn2+ ABC transporter permease</fullName>
    </submittedName>
</protein>
<proteinExistence type="inferred from homology"/>
<evidence type="ECO:0000256" key="5">
    <source>
        <dbReference type="ARBA" id="ARBA00023136"/>
    </source>
</evidence>
<gene>
    <name evidence="8" type="ORF">CALK_0160</name>
</gene>
<feature type="transmembrane region" description="Helical" evidence="7">
    <location>
        <begin position="170"/>
        <end position="187"/>
    </location>
</feature>
<feature type="transmembrane region" description="Helical" evidence="7">
    <location>
        <begin position="89"/>
        <end position="110"/>
    </location>
</feature>
<keyword evidence="3 6" id="KW-0812">Transmembrane</keyword>
<evidence type="ECO:0000256" key="3">
    <source>
        <dbReference type="ARBA" id="ARBA00022692"/>
    </source>
</evidence>
<dbReference type="InterPro" id="IPR001626">
    <property type="entry name" value="ABC_TroCD"/>
</dbReference>
<dbReference type="PANTHER" id="PTHR30477:SF0">
    <property type="entry name" value="METAL TRANSPORT SYSTEM MEMBRANE PROTEIN TM_0125-RELATED"/>
    <property type="match status" value="1"/>
</dbReference>
<dbReference type="eggNOG" id="COG1108">
    <property type="taxonomic scope" value="Bacteria"/>
</dbReference>
<dbReference type="AlphaFoldDB" id="U7D8U2"/>
<sequence length="271" mass="29661">MIFQYDFMQRALLSGIFIGISCSLLGVFLVLKRLSLIGHGLGHISFTSVAVAMLVGVSPLYISIPIVMIMSLFILYLAQNRGFDNDSSIGLLSSAAIAAGVIIASISDGFNVDILSYLFGSILTVRQSEMILSLILSLAVILTVILVYRKLFLITYDEEFARALGIRAEWYNKLLVLLTSINVVLSIRVVGTMLVSSLIIIPALTAIQVKRSFTATLLLSVTAALISVISGICISYYYVLHDGRSLPTGATIVMVNLFLFLLSFIYSQWQR</sequence>
<feature type="transmembrane region" description="Helical" evidence="7">
    <location>
        <begin position="216"/>
        <end position="239"/>
    </location>
</feature>
<keyword evidence="5 7" id="KW-0472">Membrane</keyword>
<dbReference type="PANTHER" id="PTHR30477">
    <property type="entry name" value="ABC-TRANSPORTER METAL-BINDING PROTEIN"/>
    <property type="match status" value="1"/>
</dbReference>
<feature type="transmembrane region" description="Helical" evidence="7">
    <location>
        <begin position="245"/>
        <end position="266"/>
    </location>
</feature>
<dbReference type="STRING" id="1313304.CALK_0160"/>
<keyword evidence="6" id="KW-0813">Transport</keyword>
<accession>U7D8U2</accession>
<keyword evidence="4 7" id="KW-1133">Transmembrane helix</keyword>
<comment type="subcellular location">
    <subcellularLocation>
        <location evidence="6">Cell membrane</location>
        <topology evidence="6">Multi-pass membrane protein</topology>
    </subcellularLocation>
    <subcellularLocation>
        <location evidence="1">Membrane</location>
        <topology evidence="1">Multi-pass membrane protein</topology>
    </subcellularLocation>
</comment>
<dbReference type="GO" id="GO:0043190">
    <property type="term" value="C:ATP-binding cassette (ABC) transporter complex"/>
    <property type="evidence" value="ECO:0007669"/>
    <property type="project" value="InterPro"/>
</dbReference>
<dbReference type="GO" id="GO:0010043">
    <property type="term" value="P:response to zinc ion"/>
    <property type="evidence" value="ECO:0007669"/>
    <property type="project" value="TreeGrafter"/>
</dbReference>
<evidence type="ECO:0000256" key="7">
    <source>
        <dbReference type="SAM" id="Phobius"/>
    </source>
</evidence>
<dbReference type="PATRIC" id="fig|1313304.3.peg.148"/>
<feature type="transmembrane region" description="Helical" evidence="7">
    <location>
        <begin position="51"/>
        <end position="77"/>
    </location>
</feature>
<evidence type="ECO:0000313" key="8">
    <source>
        <dbReference type="EMBL" id="ERP39360.1"/>
    </source>
</evidence>
<dbReference type="RefSeq" id="WP_022635720.1">
    <property type="nucleotide sequence ID" value="NZ_ASJR01000001.1"/>
</dbReference>
<dbReference type="Gene3D" id="1.10.3470.10">
    <property type="entry name" value="ABC transporter involved in vitamin B12 uptake, BtuC"/>
    <property type="match status" value="1"/>
</dbReference>
<dbReference type="GO" id="GO:0055085">
    <property type="term" value="P:transmembrane transport"/>
    <property type="evidence" value="ECO:0007669"/>
    <property type="project" value="InterPro"/>
</dbReference>
<keyword evidence="9" id="KW-1185">Reference proteome</keyword>
<evidence type="ECO:0000313" key="9">
    <source>
        <dbReference type="Proteomes" id="UP000017148"/>
    </source>
</evidence>
<dbReference type="CDD" id="cd06550">
    <property type="entry name" value="TM_ABC_iron-siderophores_like"/>
    <property type="match status" value="1"/>
</dbReference>
<dbReference type="SUPFAM" id="SSF81345">
    <property type="entry name" value="ABC transporter involved in vitamin B12 uptake, BtuC"/>
    <property type="match status" value="1"/>
</dbReference>
<comment type="similarity">
    <text evidence="2 6">Belongs to the ABC-3 integral membrane protein family.</text>
</comment>
<organism evidence="8 9">
    <name type="scientific">Chitinivibrio alkaliphilus ACht1</name>
    <dbReference type="NCBI Taxonomy" id="1313304"/>
    <lineage>
        <taxon>Bacteria</taxon>
        <taxon>Pseudomonadati</taxon>
        <taxon>Fibrobacterota</taxon>
        <taxon>Chitinivibrionia</taxon>
        <taxon>Chitinivibrionales</taxon>
        <taxon>Chitinivibrionaceae</taxon>
        <taxon>Chitinivibrio</taxon>
    </lineage>
</organism>